<keyword evidence="5" id="KW-0460">Magnesium</keyword>
<feature type="binding site" evidence="4">
    <location>
        <position position="50"/>
    </location>
    <ligand>
        <name>substrate</name>
    </ligand>
</feature>
<comment type="caution">
    <text evidence="6">The sequence shown here is derived from an EMBL/GenBank/DDBJ whole genome shotgun (WGS) entry which is preliminary data.</text>
</comment>
<dbReference type="OrthoDB" id="9801938at2"/>
<dbReference type="RefSeq" id="WP_118875539.1">
    <property type="nucleotide sequence ID" value="NZ_QWEI01000002.1"/>
</dbReference>
<dbReference type="Gene3D" id="3.40.50.10420">
    <property type="entry name" value="NagB/RpiA/CoA transferase-like"/>
    <property type="match status" value="1"/>
</dbReference>
<keyword evidence="3 4" id="KW-0067">ATP-binding</keyword>
<protein>
    <recommendedName>
        <fullName evidence="5">5-formyltetrahydrofolate cyclo-ligase</fullName>
        <ecNumber evidence="5">6.3.3.2</ecNumber>
    </recommendedName>
</protein>
<comment type="cofactor">
    <cofactor evidence="5">
        <name>Mg(2+)</name>
        <dbReference type="ChEBI" id="CHEBI:18420"/>
    </cofactor>
</comment>
<dbReference type="NCBIfam" id="TIGR02727">
    <property type="entry name" value="MTHFS_bact"/>
    <property type="match status" value="1"/>
</dbReference>
<dbReference type="EMBL" id="QWEI01000002">
    <property type="protein sequence ID" value="RHW38505.1"/>
    <property type="molecule type" value="Genomic_DNA"/>
</dbReference>
<evidence type="ECO:0000256" key="1">
    <source>
        <dbReference type="ARBA" id="ARBA00010638"/>
    </source>
</evidence>
<feature type="binding site" evidence="4">
    <location>
        <position position="55"/>
    </location>
    <ligand>
        <name>substrate</name>
    </ligand>
</feature>
<dbReference type="GO" id="GO:0046872">
    <property type="term" value="F:metal ion binding"/>
    <property type="evidence" value="ECO:0007669"/>
    <property type="project" value="UniProtKB-KW"/>
</dbReference>
<dbReference type="SUPFAM" id="SSF100950">
    <property type="entry name" value="NagB/RpiA/CoA transferase-like"/>
    <property type="match status" value="1"/>
</dbReference>
<dbReference type="EC" id="6.3.3.2" evidence="5"/>
<reference evidence="6 7" key="1">
    <citation type="submission" date="2018-08" db="EMBL/GenBank/DDBJ databases">
        <title>Lysinibacillus sp. YLB-03 draft genome sequence.</title>
        <authorList>
            <person name="Yu L."/>
        </authorList>
    </citation>
    <scope>NUCLEOTIDE SEQUENCE [LARGE SCALE GENOMIC DNA]</scope>
    <source>
        <strain evidence="6 7">YLB-03</strain>
    </source>
</reference>
<dbReference type="InterPro" id="IPR002698">
    <property type="entry name" value="FTHF_cligase"/>
</dbReference>
<evidence type="ECO:0000256" key="2">
    <source>
        <dbReference type="ARBA" id="ARBA00022741"/>
    </source>
</evidence>
<evidence type="ECO:0000256" key="4">
    <source>
        <dbReference type="PIRSR" id="PIRSR006806-1"/>
    </source>
</evidence>
<feature type="binding site" evidence="4">
    <location>
        <begin position="134"/>
        <end position="142"/>
    </location>
    <ligand>
        <name>ATP</name>
        <dbReference type="ChEBI" id="CHEBI:30616"/>
    </ligand>
</feature>
<dbReference type="Proteomes" id="UP000265692">
    <property type="component" value="Unassembled WGS sequence"/>
</dbReference>
<evidence type="ECO:0000256" key="5">
    <source>
        <dbReference type="RuleBase" id="RU361279"/>
    </source>
</evidence>
<comment type="similarity">
    <text evidence="1 5">Belongs to the 5-formyltetrahydrofolate cyclo-ligase family.</text>
</comment>
<feature type="binding site" evidence="4">
    <location>
        <begin position="4"/>
        <end position="8"/>
    </location>
    <ligand>
        <name>ATP</name>
        <dbReference type="ChEBI" id="CHEBI:30616"/>
    </ligand>
</feature>
<keyword evidence="6" id="KW-0436">Ligase</keyword>
<evidence type="ECO:0000256" key="3">
    <source>
        <dbReference type="ARBA" id="ARBA00022840"/>
    </source>
</evidence>
<organism evidence="6 7">
    <name type="scientific">Ureibacillus yapensis</name>
    <dbReference type="NCBI Taxonomy" id="2304605"/>
    <lineage>
        <taxon>Bacteria</taxon>
        <taxon>Bacillati</taxon>
        <taxon>Bacillota</taxon>
        <taxon>Bacilli</taxon>
        <taxon>Bacillales</taxon>
        <taxon>Caryophanaceae</taxon>
        <taxon>Ureibacillus</taxon>
    </lineage>
</organism>
<dbReference type="GO" id="GO:0030272">
    <property type="term" value="F:5-formyltetrahydrofolate cyclo-ligase activity"/>
    <property type="evidence" value="ECO:0007669"/>
    <property type="project" value="UniProtKB-EC"/>
</dbReference>
<keyword evidence="5" id="KW-0479">Metal-binding</keyword>
<keyword evidence="2 4" id="KW-0547">Nucleotide-binding</keyword>
<gene>
    <name evidence="6" type="ORF">D1B33_06400</name>
</gene>
<dbReference type="PIRSF" id="PIRSF006806">
    <property type="entry name" value="FTHF_cligase"/>
    <property type="match status" value="1"/>
</dbReference>
<dbReference type="PANTHER" id="PTHR23407:SF1">
    <property type="entry name" value="5-FORMYLTETRAHYDROFOLATE CYCLO-LIGASE"/>
    <property type="match status" value="1"/>
</dbReference>
<dbReference type="InterPro" id="IPR024185">
    <property type="entry name" value="FTHF_cligase-like_sf"/>
</dbReference>
<dbReference type="PANTHER" id="PTHR23407">
    <property type="entry name" value="ATPASE INHIBITOR/5-FORMYLTETRAHYDROFOLATE CYCLO-LIGASE"/>
    <property type="match status" value="1"/>
</dbReference>
<accession>A0A396SIF8</accession>
<dbReference type="Pfam" id="PF01812">
    <property type="entry name" value="5-FTHF_cyc-lig"/>
    <property type="match status" value="1"/>
</dbReference>
<sequence length="196" mass="22684">MDHKKMLRTQIAQSLQELTIEQFQQSSRKIMDRLLGEPSIIEGNTIAITISNKREVDTIELIKQLWKLNKTVVVPKCHPKDRTMDFYKIENFDQLETVYMDLKEPKTDCTVLVSPDEIDCMVVPGIVFDKKGYRIGYGGGYYDRYLVRFNGKLISLAFSIQVVESVPVEPHDQPVDLILTETDRIECTLNRKELRS</sequence>
<dbReference type="AlphaFoldDB" id="A0A396SIF8"/>
<comment type="catalytic activity">
    <reaction evidence="5">
        <text>(6S)-5-formyl-5,6,7,8-tetrahydrofolate + ATP = (6R)-5,10-methenyltetrahydrofolate + ADP + phosphate</text>
        <dbReference type="Rhea" id="RHEA:10488"/>
        <dbReference type="ChEBI" id="CHEBI:30616"/>
        <dbReference type="ChEBI" id="CHEBI:43474"/>
        <dbReference type="ChEBI" id="CHEBI:57455"/>
        <dbReference type="ChEBI" id="CHEBI:57457"/>
        <dbReference type="ChEBI" id="CHEBI:456216"/>
        <dbReference type="EC" id="6.3.3.2"/>
    </reaction>
</comment>
<name>A0A396SIF8_9BACL</name>
<dbReference type="GO" id="GO:0035999">
    <property type="term" value="P:tetrahydrofolate interconversion"/>
    <property type="evidence" value="ECO:0007669"/>
    <property type="project" value="TreeGrafter"/>
</dbReference>
<dbReference type="InterPro" id="IPR037171">
    <property type="entry name" value="NagB/RpiA_transferase-like"/>
</dbReference>
<evidence type="ECO:0000313" key="7">
    <source>
        <dbReference type="Proteomes" id="UP000265692"/>
    </source>
</evidence>
<dbReference type="GO" id="GO:0005524">
    <property type="term" value="F:ATP binding"/>
    <property type="evidence" value="ECO:0007669"/>
    <property type="project" value="UniProtKB-KW"/>
</dbReference>
<dbReference type="GO" id="GO:0009396">
    <property type="term" value="P:folic acid-containing compound biosynthetic process"/>
    <property type="evidence" value="ECO:0007669"/>
    <property type="project" value="TreeGrafter"/>
</dbReference>
<evidence type="ECO:0000313" key="6">
    <source>
        <dbReference type="EMBL" id="RHW38505.1"/>
    </source>
</evidence>
<proteinExistence type="inferred from homology"/>
<keyword evidence="7" id="KW-1185">Reference proteome</keyword>